<dbReference type="GO" id="GO:0005524">
    <property type="term" value="F:ATP binding"/>
    <property type="evidence" value="ECO:0007669"/>
    <property type="project" value="UniProtKB-UniRule"/>
</dbReference>
<dbReference type="Gene3D" id="3.40.50.300">
    <property type="entry name" value="P-loop containing nucleotide triphosphate hydrolases"/>
    <property type="match status" value="1"/>
</dbReference>
<keyword evidence="3 7" id="KW-0547">Nucleotide-binding</keyword>
<keyword evidence="7" id="KW-0460">Magnesium</keyword>
<keyword evidence="6 7" id="KW-0057">Aromatic amino acid biosynthesis</keyword>
<keyword evidence="5 7" id="KW-0067">ATP-binding</keyword>
<dbReference type="PANTHER" id="PTHR21087">
    <property type="entry name" value="SHIKIMATE KINASE"/>
    <property type="match status" value="1"/>
</dbReference>
<protein>
    <recommendedName>
        <fullName evidence="7">Shikimate kinase</fullName>
        <shortName evidence="7">SK</shortName>
        <ecNumber evidence="7">2.7.1.71</ecNumber>
    </recommendedName>
</protein>
<accession>A0A521CSP2</accession>
<evidence type="ECO:0000256" key="6">
    <source>
        <dbReference type="ARBA" id="ARBA00023141"/>
    </source>
</evidence>
<dbReference type="GO" id="GO:0009073">
    <property type="term" value="P:aromatic amino acid family biosynthetic process"/>
    <property type="evidence" value="ECO:0007669"/>
    <property type="project" value="UniProtKB-KW"/>
</dbReference>
<keyword evidence="7" id="KW-0479">Metal-binding</keyword>
<keyword evidence="7" id="KW-0963">Cytoplasm</keyword>
<evidence type="ECO:0000256" key="1">
    <source>
        <dbReference type="ARBA" id="ARBA00022605"/>
    </source>
</evidence>
<dbReference type="GO" id="GO:0000287">
    <property type="term" value="F:magnesium ion binding"/>
    <property type="evidence" value="ECO:0007669"/>
    <property type="project" value="UniProtKB-UniRule"/>
</dbReference>
<comment type="caution">
    <text evidence="7">Lacks conserved residue(s) required for the propagation of feature annotation.</text>
</comment>
<feature type="binding site" evidence="7">
    <location>
        <position position="16"/>
    </location>
    <ligand>
        <name>Mg(2+)</name>
        <dbReference type="ChEBI" id="CHEBI:18420"/>
    </ligand>
</feature>
<dbReference type="CDD" id="cd00464">
    <property type="entry name" value="SK"/>
    <property type="match status" value="1"/>
</dbReference>
<comment type="cofactor">
    <cofactor evidence="7">
        <name>Mg(2+)</name>
        <dbReference type="ChEBI" id="CHEBI:18420"/>
    </cofactor>
    <text evidence="7">Binds 1 Mg(2+) ion per subunit.</text>
</comment>
<dbReference type="UniPathway" id="UPA00053">
    <property type="reaction ID" value="UER00088"/>
</dbReference>
<dbReference type="OrthoDB" id="9800332at2"/>
<evidence type="ECO:0000256" key="3">
    <source>
        <dbReference type="ARBA" id="ARBA00022741"/>
    </source>
</evidence>
<feature type="binding site" evidence="7">
    <location>
        <position position="59"/>
    </location>
    <ligand>
        <name>substrate</name>
    </ligand>
</feature>
<dbReference type="RefSeq" id="WP_142533127.1">
    <property type="nucleotide sequence ID" value="NZ_FXTB01000003.1"/>
</dbReference>
<evidence type="ECO:0000313" key="9">
    <source>
        <dbReference type="Proteomes" id="UP000319040"/>
    </source>
</evidence>
<keyword evidence="1 7" id="KW-0028">Amino-acid biosynthesis</keyword>
<evidence type="ECO:0000256" key="5">
    <source>
        <dbReference type="ARBA" id="ARBA00022840"/>
    </source>
</evidence>
<dbReference type="InterPro" id="IPR000623">
    <property type="entry name" value="Shikimate_kinase/TSH1"/>
</dbReference>
<gene>
    <name evidence="7" type="primary">aroK</name>
    <name evidence="8" type="ORF">SAMN06265379_103446</name>
</gene>
<dbReference type="GO" id="GO:0009423">
    <property type="term" value="P:chorismate biosynthetic process"/>
    <property type="evidence" value="ECO:0007669"/>
    <property type="project" value="UniProtKB-UniRule"/>
</dbReference>
<dbReference type="PANTHER" id="PTHR21087:SF16">
    <property type="entry name" value="SHIKIMATE KINASE 1, CHLOROPLASTIC"/>
    <property type="match status" value="1"/>
</dbReference>
<feature type="binding site" evidence="7">
    <location>
        <position position="81"/>
    </location>
    <ligand>
        <name>substrate</name>
    </ligand>
</feature>
<evidence type="ECO:0000256" key="7">
    <source>
        <dbReference type="HAMAP-Rule" id="MF_00109"/>
    </source>
</evidence>
<dbReference type="GO" id="GO:0005829">
    <property type="term" value="C:cytosol"/>
    <property type="evidence" value="ECO:0007669"/>
    <property type="project" value="TreeGrafter"/>
</dbReference>
<comment type="catalytic activity">
    <reaction evidence="7">
        <text>shikimate + ATP = 3-phosphoshikimate + ADP + H(+)</text>
        <dbReference type="Rhea" id="RHEA:13121"/>
        <dbReference type="ChEBI" id="CHEBI:15378"/>
        <dbReference type="ChEBI" id="CHEBI:30616"/>
        <dbReference type="ChEBI" id="CHEBI:36208"/>
        <dbReference type="ChEBI" id="CHEBI:145989"/>
        <dbReference type="ChEBI" id="CHEBI:456216"/>
        <dbReference type="EC" id="2.7.1.71"/>
    </reaction>
</comment>
<comment type="function">
    <text evidence="7">Catalyzes the specific phosphorylation of the 3-hydroxyl group of shikimic acid using ATP as a cosubstrate.</text>
</comment>
<evidence type="ECO:0000256" key="4">
    <source>
        <dbReference type="ARBA" id="ARBA00022777"/>
    </source>
</evidence>
<sequence length="171" mass="19602">MTQRVYLIGFMGSGKSTLGRWLADTMEGWTFLDLDHFIENKFHKTIAQIFDEKGEQGFRQIEAMCLNEVSSFEKVIIGAGGGTPCFFDNMEVMNNSGLTIYLQLRPEVIYQRLQTSKTQRPLISGMQGIELLNFIKHKLSQREPYYLKAKLIADAENWKIVDFVKAIAKHS</sequence>
<dbReference type="PRINTS" id="PR01100">
    <property type="entry name" value="SHIKIMTKNASE"/>
</dbReference>
<comment type="subcellular location">
    <subcellularLocation>
        <location evidence="7">Cytoplasm</location>
    </subcellularLocation>
</comment>
<evidence type="ECO:0000256" key="2">
    <source>
        <dbReference type="ARBA" id="ARBA00022679"/>
    </source>
</evidence>
<dbReference type="GO" id="GO:0008652">
    <property type="term" value="P:amino acid biosynthetic process"/>
    <property type="evidence" value="ECO:0007669"/>
    <property type="project" value="UniProtKB-KW"/>
</dbReference>
<feature type="binding site" evidence="7">
    <location>
        <position position="120"/>
    </location>
    <ligand>
        <name>ATP</name>
        <dbReference type="ChEBI" id="CHEBI:30616"/>
    </ligand>
</feature>
<dbReference type="EC" id="2.7.1.71" evidence="7"/>
<comment type="similarity">
    <text evidence="7">Belongs to the shikimate kinase family.</text>
</comment>
<organism evidence="8 9">
    <name type="scientific">Saccharicrinis carchari</name>
    <dbReference type="NCBI Taxonomy" id="1168039"/>
    <lineage>
        <taxon>Bacteria</taxon>
        <taxon>Pseudomonadati</taxon>
        <taxon>Bacteroidota</taxon>
        <taxon>Bacteroidia</taxon>
        <taxon>Marinilabiliales</taxon>
        <taxon>Marinilabiliaceae</taxon>
        <taxon>Saccharicrinis</taxon>
    </lineage>
</organism>
<feature type="binding site" evidence="7">
    <location>
        <position position="142"/>
    </location>
    <ligand>
        <name>substrate</name>
    </ligand>
</feature>
<comment type="subunit">
    <text evidence="7">Monomer.</text>
</comment>
<dbReference type="Pfam" id="PF01202">
    <property type="entry name" value="SKI"/>
    <property type="match status" value="1"/>
</dbReference>
<dbReference type="NCBIfam" id="NF010555">
    <property type="entry name" value="PRK13949.1"/>
    <property type="match status" value="1"/>
</dbReference>
<feature type="binding site" evidence="7">
    <location>
        <begin position="12"/>
        <end position="17"/>
    </location>
    <ligand>
        <name>ATP</name>
        <dbReference type="ChEBI" id="CHEBI:30616"/>
    </ligand>
</feature>
<dbReference type="AlphaFoldDB" id="A0A521CSP2"/>
<comment type="pathway">
    <text evidence="7">Metabolic intermediate biosynthesis; chorismate biosynthesis; chorismate from D-erythrose 4-phosphate and phosphoenolpyruvate: step 5/7.</text>
</comment>
<keyword evidence="9" id="KW-1185">Reference proteome</keyword>
<dbReference type="GO" id="GO:0004765">
    <property type="term" value="F:shikimate kinase activity"/>
    <property type="evidence" value="ECO:0007669"/>
    <property type="project" value="UniProtKB-UniRule"/>
</dbReference>
<dbReference type="InterPro" id="IPR031322">
    <property type="entry name" value="Shikimate/glucono_kinase"/>
</dbReference>
<reference evidence="8 9" key="1">
    <citation type="submission" date="2017-05" db="EMBL/GenBank/DDBJ databases">
        <authorList>
            <person name="Varghese N."/>
            <person name="Submissions S."/>
        </authorList>
    </citation>
    <scope>NUCLEOTIDE SEQUENCE [LARGE SCALE GENOMIC DNA]</scope>
    <source>
        <strain evidence="8 9">DSM 27040</strain>
    </source>
</reference>
<dbReference type="InterPro" id="IPR027417">
    <property type="entry name" value="P-loop_NTPase"/>
</dbReference>
<proteinExistence type="inferred from homology"/>
<feature type="binding site" evidence="7">
    <location>
        <position position="35"/>
    </location>
    <ligand>
        <name>substrate</name>
    </ligand>
</feature>
<name>A0A521CSP2_SACCC</name>
<keyword evidence="2 7" id="KW-0808">Transferase</keyword>
<evidence type="ECO:0000313" key="8">
    <source>
        <dbReference type="EMBL" id="SMO62494.1"/>
    </source>
</evidence>
<dbReference type="Proteomes" id="UP000319040">
    <property type="component" value="Unassembled WGS sequence"/>
</dbReference>
<dbReference type="EMBL" id="FXTB01000003">
    <property type="protein sequence ID" value="SMO62494.1"/>
    <property type="molecule type" value="Genomic_DNA"/>
</dbReference>
<keyword evidence="4 7" id="KW-0418">Kinase</keyword>
<dbReference type="HAMAP" id="MF_00109">
    <property type="entry name" value="Shikimate_kinase"/>
    <property type="match status" value="1"/>
</dbReference>
<dbReference type="SUPFAM" id="SSF52540">
    <property type="entry name" value="P-loop containing nucleoside triphosphate hydrolases"/>
    <property type="match status" value="1"/>
</dbReference>